<dbReference type="EMBL" id="MU151555">
    <property type="protein sequence ID" value="KAF9442870.1"/>
    <property type="molecule type" value="Genomic_DNA"/>
</dbReference>
<evidence type="ECO:0000256" key="1">
    <source>
        <dbReference type="SAM" id="SignalP"/>
    </source>
</evidence>
<evidence type="ECO:0000313" key="2">
    <source>
        <dbReference type="EMBL" id="KAF9442870.1"/>
    </source>
</evidence>
<sequence>MISSTTILVATVLLNVASGYGAPLRITPSRSIETRGKVDSSVSADILRRVNVEDNLGRSFLGATGDQDHVTAQTPLHHALQVVQRTRLKTRLKVALTTTLKTHLKVVLMAQTRPRLEVVLTAQTRPRPEAAPMAQTRPRPEVAPMAQTRPHLGVAPTF</sequence>
<dbReference type="OrthoDB" id="3068363at2759"/>
<keyword evidence="1" id="KW-0732">Signal</keyword>
<reference evidence="2" key="1">
    <citation type="submission" date="2020-11" db="EMBL/GenBank/DDBJ databases">
        <authorList>
            <consortium name="DOE Joint Genome Institute"/>
            <person name="Ahrendt S."/>
            <person name="Riley R."/>
            <person name="Andreopoulos W."/>
            <person name="Labutti K."/>
            <person name="Pangilinan J."/>
            <person name="Ruiz-Duenas F.J."/>
            <person name="Barrasa J.M."/>
            <person name="Sanchez-Garcia M."/>
            <person name="Camarero S."/>
            <person name="Miyauchi S."/>
            <person name="Serrano A."/>
            <person name="Linde D."/>
            <person name="Babiker R."/>
            <person name="Drula E."/>
            <person name="Ayuso-Fernandez I."/>
            <person name="Pacheco R."/>
            <person name="Padilla G."/>
            <person name="Ferreira P."/>
            <person name="Barriuso J."/>
            <person name="Kellner H."/>
            <person name="Castanera R."/>
            <person name="Alfaro M."/>
            <person name="Ramirez L."/>
            <person name="Pisabarro A.G."/>
            <person name="Kuo A."/>
            <person name="Tritt A."/>
            <person name="Lipzen A."/>
            <person name="He G."/>
            <person name="Yan M."/>
            <person name="Ng V."/>
            <person name="Cullen D."/>
            <person name="Martin F."/>
            <person name="Rosso M.-N."/>
            <person name="Henrissat B."/>
            <person name="Hibbett D."/>
            <person name="Martinez A.T."/>
            <person name="Grigoriev I.V."/>
        </authorList>
    </citation>
    <scope>NUCLEOTIDE SEQUENCE</scope>
    <source>
        <strain evidence="2">MF-IS2</strain>
    </source>
</reference>
<feature type="chain" id="PRO_5040335432" evidence="1">
    <location>
        <begin position="22"/>
        <end position="158"/>
    </location>
</feature>
<accession>A0A9P6BYU5</accession>
<keyword evidence="3" id="KW-1185">Reference proteome</keyword>
<name>A0A9P6BYU5_9AGAR</name>
<feature type="signal peptide" evidence="1">
    <location>
        <begin position="1"/>
        <end position="21"/>
    </location>
</feature>
<evidence type="ECO:0000313" key="3">
    <source>
        <dbReference type="Proteomes" id="UP000807342"/>
    </source>
</evidence>
<protein>
    <submittedName>
        <fullName evidence="2">Uncharacterized protein</fullName>
    </submittedName>
</protein>
<comment type="caution">
    <text evidence="2">The sequence shown here is derived from an EMBL/GenBank/DDBJ whole genome shotgun (WGS) entry which is preliminary data.</text>
</comment>
<proteinExistence type="predicted"/>
<organism evidence="2 3">
    <name type="scientific">Macrolepiota fuliginosa MF-IS2</name>
    <dbReference type="NCBI Taxonomy" id="1400762"/>
    <lineage>
        <taxon>Eukaryota</taxon>
        <taxon>Fungi</taxon>
        <taxon>Dikarya</taxon>
        <taxon>Basidiomycota</taxon>
        <taxon>Agaricomycotina</taxon>
        <taxon>Agaricomycetes</taxon>
        <taxon>Agaricomycetidae</taxon>
        <taxon>Agaricales</taxon>
        <taxon>Agaricineae</taxon>
        <taxon>Agaricaceae</taxon>
        <taxon>Macrolepiota</taxon>
    </lineage>
</organism>
<dbReference type="AlphaFoldDB" id="A0A9P6BYU5"/>
<gene>
    <name evidence="2" type="ORF">P691DRAFT_453317</name>
</gene>
<dbReference type="Proteomes" id="UP000807342">
    <property type="component" value="Unassembled WGS sequence"/>
</dbReference>